<proteinExistence type="predicted"/>
<dbReference type="InterPro" id="IPR011990">
    <property type="entry name" value="TPR-like_helical_dom_sf"/>
</dbReference>
<evidence type="ECO:0000313" key="1">
    <source>
        <dbReference type="EMBL" id="PWA97472.1"/>
    </source>
</evidence>
<keyword evidence="1" id="KW-0675">Receptor</keyword>
<gene>
    <name evidence="1" type="ORF">CTI12_AA028810</name>
</gene>
<dbReference type="Proteomes" id="UP000245207">
    <property type="component" value="Unassembled WGS sequence"/>
</dbReference>
<protein>
    <submittedName>
        <fullName evidence="1">Plant specific mitochondrial import receptor subunit TOM20</fullName>
    </submittedName>
</protein>
<dbReference type="Gene3D" id="1.25.40.10">
    <property type="entry name" value="Tetratricopeptide repeat domain"/>
    <property type="match status" value="1"/>
</dbReference>
<dbReference type="AlphaFoldDB" id="A0A2U1QHL6"/>
<dbReference type="OrthoDB" id="1658827at2759"/>
<dbReference type="EMBL" id="PKPP01000120">
    <property type="protein sequence ID" value="PWA97472.1"/>
    <property type="molecule type" value="Genomic_DNA"/>
</dbReference>
<evidence type="ECO:0000313" key="2">
    <source>
        <dbReference type="Proteomes" id="UP000245207"/>
    </source>
</evidence>
<accession>A0A2U1QHL6</accession>
<sequence length="72" mass="8373">MESFDRALLFEHTRRTAEVLDTENLTKCGDALLELSTFQTHDDAKIMIKGSKLSSFHFMIYIKAWVFGIHYC</sequence>
<comment type="caution">
    <text evidence="1">The sequence shown here is derived from an EMBL/GenBank/DDBJ whole genome shotgun (WGS) entry which is preliminary data.</text>
</comment>
<dbReference type="Pfam" id="PF06552">
    <property type="entry name" value="TOM20_plant"/>
    <property type="match status" value="1"/>
</dbReference>
<name>A0A2U1QHL6_ARTAN</name>
<keyword evidence="2" id="KW-1185">Reference proteome</keyword>
<reference evidence="1 2" key="1">
    <citation type="journal article" date="2018" name="Mol. Plant">
        <title>The genome of Artemisia annua provides insight into the evolution of Asteraceae family and artemisinin biosynthesis.</title>
        <authorList>
            <person name="Shen Q."/>
            <person name="Zhang L."/>
            <person name="Liao Z."/>
            <person name="Wang S."/>
            <person name="Yan T."/>
            <person name="Shi P."/>
            <person name="Liu M."/>
            <person name="Fu X."/>
            <person name="Pan Q."/>
            <person name="Wang Y."/>
            <person name="Lv Z."/>
            <person name="Lu X."/>
            <person name="Zhang F."/>
            <person name="Jiang W."/>
            <person name="Ma Y."/>
            <person name="Chen M."/>
            <person name="Hao X."/>
            <person name="Li L."/>
            <person name="Tang Y."/>
            <person name="Lv G."/>
            <person name="Zhou Y."/>
            <person name="Sun X."/>
            <person name="Brodelius P.E."/>
            <person name="Rose J.K.C."/>
            <person name="Tang K."/>
        </authorList>
    </citation>
    <scope>NUCLEOTIDE SEQUENCE [LARGE SCALE GENOMIC DNA]</scope>
    <source>
        <strain evidence="2">cv. Huhao1</strain>
        <tissue evidence="1">Leaf</tissue>
    </source>
</reference>
<organism evidence="1 2">
    <name type="scientific">Artemisia annua</name>
    <name type="common">Sweet wormwood</name>
    <dbReference type="NCBI Taxonomy" id="35608"/>
    <lineage>
        <taxon>Eukaryota</taxon>
        <taxon>Viridiplantae</taxon>
        <taxon>Streptophyta</taxon>
        <taxon>Embryophyta</taxon>
        <taxon>Tracheophyta</taxon>
        <taxon>Spermatophyta</taxon>
        <taxon>Magnoliopsida</taxon>
        <taxon>eudicotyledons</taxon>
        <taxon>Gunneridae</taxon>
        <taxon>Pentapetalae</taxon>
        <taxon>asterids</taxon>
        <taxon>campanulids</taxon>
        <taxon>Asterales</taxon>
        <taxon>Asteraceae</taxon>
        <taxon>Asteroideae</taxon>
        <taxon>Anthemideae</taxon>
        <taxon>Artemisiinae</taxon>
        <taxon>Artemisia</taxon>
    </lineage>
</organism>